<feature type="non-terminal residue" evidence="5">
    <location>
        <position position="257"/>
    </location>
</feature>
<keyword evidence="2" id="KW-0808">Transferase</keyword>
<dbReference type="PROSITE" id="PS51687">
    <property type="entry name" value="SAM_MT_RNA_M5U"/>
    <property type="match status" value="1"/>
</dbReference>
<evidence type="ECO:0000256" key="2">
    <source>
        <dbReference type="ARBA" id="ARBA00022679"/>
    </source>
</evidence>
<proteinExistence type="predicted"/>
<dbReference type="AlphaFoldDB" id="A0A382LAG9"/>
<reference evidence="5" key="1">
    <citation type="submission" date="2018-05" db="EMBL/GenBank/DDBJ databases">
        <authorList>
            <person name="Lanie J.A."/>
            <person name="Ng W.-L."/>
            <person name="Kazmierczak K.M."/>
            <person name="Andrzejewski T.M."/>
            <person name="Davidsen T.M."/>
            <person name="Wayne K.J."/>
            <person name="Tettelin H."/>
            <person name="Glass J.I."/>
            <person name="Rusch D."/>
            <person name="Podicherti R."/>
            <person name="Tsui H.-C.T."/>
            <person name="Winkler M.E."/>
        </authorList>
    </citation>
    <scope>NUCLEOTIDE SEQUENCE</scope>
</reference>
<evidence type="ECO:0000256" key="3">
    <source>
        <dbReference type="ARBA" id="ARBA00022691"/>
    </source>
</evidence>
<dbReference type="PROSITE" id="PS50926">
    <property type="entry name" value="TRAM"/>
    <property type="match status" value="1"/>
</dbReference>
<keyword evidence="3" id="KW-0949">S-adenosyl-L-methionine</keyword>
<sequence>MGKRRKKDIYNGPNLTDQYDFIEDQQFEIKIKEYHQNGVGIGYIKGVPVWIFNSIIGETVLVKIKKIFPEKLIAEIISFNISSKKRIKPICKFYGDCTGCQWQHISYDEQLKLKKSNIVKLLRNFNLIDVGFVMDTLPSKNNFNYRNHARFTVRKDFDKEKLGFINFLDRKWISIDECKIMNHTINEKMKIISTDLRGLTQTSIRASDETKSFLIQPKLNTDTIETGQKYYEEKILKNIYKVASPSFFQVNPKQIEE</sequence>
<protein>
    <recommendedName>
        <fullName evidence="4">TRAM domain-containing protein</fullName>
    </recommendedName>
</protein>
<dbReference type="InterPro" id="IPR012340">
    <property type="entry name" value="NA-bd_OB-fold"/>
</dbReference>
<dbReference type="SUPFAM" id="SSF53335">
    <property type="entry name" value="S-adenosyl-L-methionine-dependent methyltransferases"/>
    <property type="match status" value="1"/>
</dbReference>
<evidence type="ECO:0000259" key="4">
    <source>
        <dbReference type="PROSITE" id="PS50926"/>
    </source>
</evidence>
<dbReference type="InterPro" id="IPR029063">
    <property type="entry name" value="SAM-dependent_MTases_sf"/>
</dbReference>
<organism evidence="5">
    <name type="scientific">marine metagenome</name>
    <dbReference type="NCBI Taxonomy" id="408172"/>
    <lineage>
        <taxon>unclassified sequences</taxon>
        <taxon>metagenomes</taxon>
        <taxon>ecological metagenomes</taxon>
    </lineage>
</organism>
<name>A0A382LAG9_9ZZZZ</name>
<gene>
    <name evidence="5" type="ORF">METZ01_LOCUS286493</name>
</gene>
<dbReference type="Gene3D" id="3.40.50.150">
    <property type="entry name" value="Vaccinia Virus protein VP39"/>
    <property type="match status" value="1"/>
</dbReference>
<dbReference type="InterPro" id="IPR002792">
    <property type="entry name" value="TRAM_dom"/>
</dbReference>
<dbReference type="Gene3D" id="2.40.50.140">
    <property type="entry name" value="Nucleic acid-binding proteins"/>
    <property type="match status" value="1"/>
</dbReference>
<dbReference type="SUPFAM" id="SSF50249">
    <property type="entry name" value="Nucleic acid-binding proteins"/>
    <property type="match status" value="1"/>
</dbReference>
<feature type="domain" description="TRAM" evidence="4">
    <location>
        <begin position="20"/>
        <end position="78"/>
    </location>
</feature>
<dbReference type="GO" id="GO:0070475">
    <property type="term" value="P:rRNA base methylation"/>
    <property type="evidence" value="ECO:0007669"/>
    <property type="project" value="TreeGrafter"/>
</dbReference>
<evidence type="ECO:0000256" key="1">
    <source>
        <dbReference type="ARBA" id="ARBA00022603"/>
    </source>
</evidence>
<dbReference type="PANTHER" id="PTHR11061">
    <property type="entry name" value="RNA M5U METHYLTRANSFERASE"/>
    <property type="match status" value="1"/>
</dbReference>
<dbReference type="InterPro" id="IPR010280">
    <property type="entry name" value="U5_MeTrfase_fam"/>
</dbReference>
<dbReference type="Gene3D" id="2.40.50.1070">
    <property type="match status" value="1"/>
</dbReference>
<accession>A0A382LAG9</accession>
<keyword evidence="1" id="KW-0489">Methyltransferase</keyword>
<evidence type="ECO:0000313" key="5">
    <source>
        <dbReference type="EMBL" id="SVC33639.1"/>
    </source>
</evidence>
<dbReference type="PANTHER" id="PTHR11061:SF30">
    <property type="entry name" value="TRNA (URACIL(54)-C(5))-METHYLTRANSFERASE"/>
    <property type="match status" value="1"/>
</dbReference>
<dbReference type="EMBL" id="UINC01085777">
    <property type="protein sequence ID" value="SVC33639.1"/>
    <property type="molecule type" value="Genomic_DNA"/>
</dbReference>
<dbReference type="GO" id="GO:0070041">
    <property type="term" value="F:rRNA (uridine-C5-)-methyltransferase activity"/>
    <property type="evidence" value="ECO:0007669"/>
    <property type="project" value="TreeGrafter"/>
</dbReference>